<evidence type="ECO:0000256" key="2">
    <source>
        <dbReference type="SAM" id="SignalP"/>
    </source>
</evidence>
<feature type="chain" id="PRO_5012053974" evidence="2">
    <location>
        <begin position="18"/>
        <end position="71"/>
    </location>
</feature>
<sequence>MRYFYACVALFATTAIAGPVGLRSTPDAGKTEDLVDLGLLGNGYGNNHGDGGISIKRDENAQDNGIGPIED</sequence>
<feature type="region of interest" description="Disordered" evidence="1">
    <location>
        <begin position="50"/>
        <end position="71"/>
    </location>
</feature>
<dbReference type="EMBL" id="MDYL01000023">
    <property type="protein sequence ID" value="OQD70452.1"/>
    <property type="molecule type" value="Genomic_DNA"/>
</dbReference>
<organism evidence="3 4">
    <name type="scientific">Penicillium decumbens</name>
    <dbReference type="NCBI Taxonomy" id="69771"/>
    <lineage>
        <taxon>Eukaryota</taxon>
        <taxon>Fungi</taxon>
        <taxon>Dikarya</taxon>
        <taxon>Ascomycota</taxon>
        <taxon>Pezizomycotina</taxon>
        <taxon>Eurotiomycetes</taxon>
        <taxon>Eurotiomycetidae</taxon>
        <taxon>Eurotiales</taxon>
        <taxon>Aspergillaceae</taxon>
        <taxon>Penicillium</taxon>
    </lineage>
</organism>
<evidence type="ECO:0000256" key="1">
    <source>
        <dbReference type="SAM" id="MobiDB-lite"/>
    </source>
</evidence>
<evidence type="ECO:0000313" key="3">
    <source>
        <dbReference type="EMBL" id="OQD70452.1"/>
    </source>
</evidence>
<dbReference type="AlphaFoldDB" id="A0A1V6P0T7"/>
<comment type="caution">
    <text evidence="3">The sequence shown here is derived from an EMBL/GenBank/DDBJ whole genome shotgun (WGS) entry which is preliminary data.</text>
</comment>
<keyword evidence="4" id="KW-1185">Reference proteome</keyword>
<dbReference type="Proteomes" id="UP000191522">
    <property type="component" value="Unassembled WGS sequence"/>
</dbReference>
<gene>
    <name evidence="3" type="ORF">PENDEC_c023G03136</name>
</gene>
<accession>A0A1V6P0T7</accession>
<keyword evidence="2" id="KW-0732">Signal</keyword>
<feature type="signal peptide" evidence="2">
    <location>
        <begin position="1"/>
        <end position="17"/>
    </location>
</feature>
<name>A0A1V6P0T7_PENDC</name>
<reference evidence="4" key="1">
    <citation type="journal article" date="2017" name="Nat. Microbiol.">
        <title>Global analysis of biosynthetic gene clusters reveals vast potential of secondary metabolite production in Penicillium species.</title>
        <authorList>
            <person name="Nielsen J.C."/>
            <person name="Grijseels S."/>
            <person name="Prigent S."/>
            <person name="Ji B."/>
            <person name="Dainat J."/>
            <person name="Nielsen K.F."/>
            <person name="Frisvad J.C."/>
            <person name="Workman M."/>
            <person name="Nielsen J."/>
        </authorList>
    </citation>
    <scope>NUCLEOTIDE SEQUENCE [LARGE SCALE GENOMIC DNA]</scope>
    <source>
        <strain evidence="4">IBT 11843</strain>
    </source>
</reference>
<proteinExistence type="predicted"/>
<evidence type="ECO:0000313" key="4">
    <source>
        <dbReference type="Proteomes" id="UP000191522"/>
    </source>
</evidence>
<protein>
    <submittedName>
        <fullName evidence="3">Uncharacterized protein</fullName>
    </submittedName>
</protein>